<evidence type="ECO:0000313" key="1">
    <source>
        <dbReference type="EMBL" id="KNH02417.1"/>
    </source>
</evidence>
<dbReference type="Pfam" id="PF13350">
    <property type="entry name" value="Y_phosphatase3"/>
    <property type="match status" value="1"/>
</dbReference>
<dbReference type="PATRIC" id="fig|1306953.7.peg.2756"/>
<organism evidence="1 2">
    <name type="scientific">Qipengyuania citrea LAMA 915</name>
    <dbReference type="NCBI Taxonomy" id="1306953"/>
    <lineage>
        <taxon>Bacteria</taxon>
        <taxon>Pseudomonadati</taxon>
        <taxon>Pseudomonadota</taxon>
        <taxon>Alphaproteobacteria</taxon>
        <taxon>Sphingomonadales</taxon>
        <taxon>Erythrobacteraceae</taxon>
        <taxon>Qipengyuania</taxon>
    </lineage>
</organism>
<evidence type="ECO:0000313" key="2">
    <source>
        <dbReference type="Proteomes" id="UP000037446"/>
    </source>
</evidence>
<gene>
    <name evidence="1" type="ORF">J121_2667</name>
</gene>
<protein>
    <submittedName>
        <fullName evidence="1">Protein tyrosine serine phosphatase</fullName>
    </submittedName>
</protein>
<dbReference type="STRING" id="1306953.J121_2667"/>
<dbReference type="GO" id="GO:0004721">
    <property type="term" value="F:phosphoprotein phosphatase activity"/>
    <property type="evidence" value="ECO:0007669"/>
    <property type="project" value="InterPro"/>
</dbReference>
<dbReference type="SUPFAM" id="SSF52799">
    <property type="entry name" value="(Phosphotyrosine protein) phosphatases II"/>
    <property type="match status" value="1"/>
</dbReference>
<dbReference type="Gene3D" id="3.90.190.10">
    <property type="entry name" value="Protein tyrosine phosphatase superfamily"/>
    <property type="match status" value="1"/>
</dbReference>
<proteinExistence type="predicted"/>
<name>A0A0L1KEY4_9SPHN</name>
<dbReference type="InterPro" id="IPR029021">
    <property type="entry name" value="Prot-tyrosine_phosphatase-like"/>
</dbReference>
<dbReference type="InterPro" id="IPR016130">
    <property type="entry name" value="Tyr_Pase_AS"/>
</dbReference>
<dbReference type="Proteomes" id="UP000037446">
    <property type="component" value="Unassembled WGS sequence"/>
</dbReference>
<comment type="caution">
    <text evidence="1">The sequence shown here is derived from an EMBL/GenBank/DDBJ whole genome shotgun (WGS) entry which is preliminary data.</text>
</comment>
<accession>A0A0L1KEY4</accession>
<dbReference type="EMBL" id="JYNE01000023">
    <property type="protein sequence ID" value="KNH02417.1"/>
    <property type="molecule type" value="Genomic_DNA"/>
</dbReference>
<sequence length="269" mass="29884">MSCRAANVARMIREPFLKTRGIHNFRDYGGWRTRGGGQVRTGLLFRSGHHVEATDDDLAAIAPLGIHTVIDLRGESERAANPCRRVEGFDGQVLFYEGETTSSPPHMDIGPDTSAADFARERMLAVYTRMPDNPAMIDMFGRYLTILAQREGASLVHCYAGKDRTGVAATMLLHILGVAEEDQRREFLRTNDSPTFDVLARQSLPGIEARLGRKLDEGAAKDLLGVREEYLDRYLEIATERHGSFDTYLEAAIGVDDALREALIARFVA</sequence>
<reference evidence="1" key="1">
    <citation type="submission" date="2015-02" db="EMBL/GenBank/DDBJ databases">
        <authorList>
            <person name="Chooi Y.-H."/>
        </authorList>
    </citation>
    <scope>NUCLEOTIDE SEQUENCE [LARGE SCALE GENOMIC DNA]</scope>
    <source>
        <strain evidence="1">LAMA 915</strain>
    </source>
</reference>
<dbReference type="PROSITE" id="PS00383">
    <property type="entry name" value="TYR_PHOSPHATASE_1"/>
    <property type="match status" value="1"/>
</dbReference>
<dbReference type="InterPro" id="IPR026893">
    <property type="entry name" value="Tyr/Ser_Pase_IphP-type"/>
</dbReference>
<dbReference type="AlphaFoldDB" id="A0A0L1KEY4"/>